<feature type="compositionally biased region" description="Polar residues" evidence="1">
    <location>
        <begin position="180"/>
        <end position="191"/>
    </location>
</feature>
<evidence type="ECO:0000256" key="1">
    <source>
        <dbReference type="SAM" id="MobiDB-lite"/>
    </source>
</evidence>
<organism evidence="2 3">
    <name type="scientific">Ditylenchus dipsaci</name>
    <dbReference type="NCBI Taxonomy" id="166011"/>
    <lineage>
        <taxon>Eukaryota</taxon>
        <taxon>Metazoa</taxon>
        <taxon>Ecdysozoa</taxon>
        <taxon>Nematoda</taxon>
        <taxon>Chromadorea</taxon>
        <taxon>Rhabditida</taxon>
        <taxon>Tylenchina</taxon>
        <taxon>Tylenchomorpha</taxon>
        <taxon>Sphaerularioidea</taxon>
        <taxon>Anguinidae</taxon>
        <taxon>Anguininae</taxon>
        <taxon>Ditylenchus</taxon>
    </lineage>
</organism>
<feature type="compositionally biased region" description="Basic and acidic residues" evidence="1">
    <location>
        <begin position="226"/>
        <end position="238"/>
    </location>
</feature>
<feature type="compositionally biased region" description="Basic residues" evidence="1">
    <location>
        <begin position="435"/>
        <end position="451"/>
    </location>
</feature>
<proteinExistence type="predicted"/>
<dbReference type="Proteomes" id="UP000887574">
    <property type="component" value="Unplaced"/>
</dbReference>
<feature type="compositionally biased region" description="Low complexity" evidence="1">
    <location>
        <begin position="241"/>
        <end position="250"/>
    </location>
</feature>
<feature type="region of interest" description="Disordered" evidence="1">
    <location>
        <begin position="103"/>
        <end position="143"/>
    </location>
</feature>
<sequence>MELTASLRIFLEVKSAVKKAPGEIGRKVEKKFEYVMRNNPGLERLLAASKQSLAAIHSACEVCLSRWSSLLSISVICNAAFLAARCCGGCWCRLQVGLVKSSGESQGNVVPPSSLSQQSDKPSNDVITASSPSYATSPAIRNLDAPSRDLSTARMHVCQSSDAPSKDVITAKSPVYETPSVGQSSGEQQPSDDVKTAASPTYATSPAKENANGQSSDVSTARAHARHSDEAPSDDVKTADSPSYAPSPAARNVDEPSSDVSTARVHASRSDDCSSDGVITAKPPVLDASSTKKGVDEQQPSDDVKTAGSPSYATSPAKITGDDPTTDVSTARTHVQSAANGPSSDVVTAKSPVYDTSSSSKQLEGQQPSDDVRTASSPKLSDKQVYWQLRCAGKLKKKKKHKKDKKGKSGSKHGKRSKGGSSSSATSTEPSKDGKAKKKKKSKKQSKKGDE</sequence>
<feature type="compositionally biased region" description="Low complexity" evidence="1">
    <location>
        <begin position="196"/>
        <end position="207"/>
    </location>
</feature>
<evidence type="ECO:0000313" key="2">
    <source>
        <dbReference type="Proteomes" id="UP000887574"/>
    </source>
</evidence>
<accession>A0A915DJT1</accession>
<feature type="compositionally biased region" description="Polar residues" evidence="1">
    <location>
        <begin position="354"/>
        <end position="379"/>
    </location>
</feature>
<reference evidence="3" key="1">
    <citation type="submission" date="2022-11" db="UniProtKB">
        <authorList>
            <consortium name="WormBaseParasite"/>
        </authorList>
    </citation>
    <scope>IDENTIFICATION</scope>
</reference>
<dbReference type="WBParaSite" id="jg20">
    <property type="protein sequence ID" value="jg20"/>
    <property type="gene ID" value="jg20"/>
</dbReference>
<feature type="compositionally biased region" description="Polar residues" evidence="1">
    <location>
        <begin position="326"/>
        <end position="346"/>
    </location>
</feature>
<feature type="compositionally biased region" description="Polar residues" evidence="1">
    <location>
        <begin position="103"/>
        <end position="127"/>
    </location>
</feature>
<dbReference type="AlphaFoldDB" id="A0A915DJT1"/>
<evidence type="ECO:0000313" key="3">
    <source>
        <dbReference type="WBParaSite" id="jg20"/>
    </source>
</evidence>
<protein>
    <submittedName>
        <fullName evidence="3">Uncharacterized protein</fullName>
    </submittedName>
</protein>
<name>A0A915DJT1_9BILA</name>
<feature type="region of interest" description="Disordered" evidence="1">
    <location>
        <begin position="176"/>
        <end position="451"/>
    </location>
</feature>
<keyword evidence="2" id="KW-1185">Reference proteome</keyword>
<feature type="compositionally biased region" description="Basic residues" evidence="1">
    <location>
        <begin position="393"/>
        <end position="418"/>
    </location>
</feature>
<feature type="compositionally biased region" description="Low complexity" evidence="1">
    <location>
        <begin position="128"/>
        <end position="139"/>
    </location>
</feature>